<dbReference type="AlphaFoldDB" id="A0A7K0KFM5"/>
<dbReference type="InterPro" id="IPR013324">
    <property type="entry name" value="RNA_pol_sigma_r3/r4-like"/>
</dbReference>
<protein>
    <recommendedName>
        <fullName evidence="3">Sigma-70 family RNA polymerase sigma factor</fullName>
    </recommendedName>
</protein>
<dbReference type="SUPFAM" id="SSF88659">
    <property type="entry name" value="Sigma3 and sigma4 domains of RNA polymerase sigma factors"/>
    <property type="match status" value="1"/>
</dbReference>
<keyword evidence="2" id="KW-1185">Reference proteome</keyword>
<dbReference type="RefSeq" id="WP_154534314.1">
    <property type="nucleotide sequence ID" value="NZ_VUNG01000020.1"/>
</dbReference>
<dbReference type="Gene3D" id="1.20.140.160">
    <property type="match status" value="1"/>
</dbReference>
<comment type="caution">
    <text evidence="1">The sequence shown here is derived from an EMBL/GenBank/DDBJ whole genome shotgun (WGS) entry which is preliminary data.</text>
</comment>
<evidence type="ECO:0008006" key="3">
    <source>
        <dbReference type="Google" id="ProtNLM"/>
    </source>
</evidence>
<evidence type="ECO:0000313" key="2">
    <source>
        <dbReference type="Proteomes" id="UP000438914"/>
    </source>
</evidence>
<accession>A0A7K0KFM5</accession>
<name>A0A7K0KFM5_9BACT</name>
<organism evidence="1 2">
    <name type="scientific">Hallella mizrahii</name>
    <dbReference type="NCBI Taxonomy" id="2606637"/>
    <lineage>
        <taxon>Bacteria</taxon>
        <taxon>Pseudomonadati</taxon>
        <taxon>Bacteroidota</taxon>
        <taxon>Bacteroidia</taxon>
        <taxon>Bacteroidales</taxon>
        <taxon>Prevotellaceae</taxon>
        <taxon>Hallella</taxon>
    </lineage>
</organism>
<reference evidence="1 2" key="1">
    <citation type="submission" date="2019-08" db="EMBL/GenBank/DDBJ databases">
        <title>In-depth cultivation of the pig gut microbiome towards novel bacterial diversity and tailored functional studies.</title>
        <authorList>
            <person name="Wylensek D."/>
            <person name="Hitch T.C.A."/>
            <person name="Clavel T."/>
        </authorList>
    </citation>
    <scope>NUCLEOTIDE SEQUENCE [LARGE SCALE GENOMIC DNA]</scope>
    <source>
        <strain evidence="1 2">LKV-178-WT-2A</strain>
    </source>
</reference>
<dbReference type="Proteomes" id="UP000438914">
    <property type="component" value="Unassembled WGS sequence"/>
</dbReference>
<dbReference type="EMBL" id="VUNG01000020">
    <property type="protein sequence ID" value="MST84737.1"/>
    <property type="molecule type" value="Genomic_DNA"/>
</dbReference>
<gene>
    <name evidence="1" type="ORF">FYJ73_08660</name>
</gene>
<evidence type="ECO:0000313" key="1">
    <source>
        <dbReference type="EMBL" id="MST84737.1"/>
    </source>
</evidence>
<sequence>MSYNETIDNYLYDEENEYTQANDLWEDFFMEKKDEIDERPWIQADALVHRKDLNRQVGDMIDRVLPEEERELLRLYFGIGRRRHSMDELIALFDSERKVKTLLQSALEKLRYSDEILAIYKYLHR</sequence>
<proteinExistence type="predicted"/>